<keyword evidence="2" id="KW-0539">Nucleus</keyword>
<dbReference type="PANTHER" id="PTHR48033:SF4">
    <property type="entry name" value="OS08G0320100 PROTEIN"/>
    <property type="match status" value="1"/>
</dbReference>
<accession>A0AAP0HV66</accession>
<dbReference type="PANTHER" id="PTHR48033">
    <property type="entry name" value="RNA-BINDING (RRM/RBD/RNP MOTIFS) FAMILY PROTEIN"/>
    <property type="match status" value="1"/>
</dbReference>
<dbReference type="EMBL" id="JBBNAF010000011">
    <property type="protein sequence ID" value="KAK9098802.1"/>
    <property type="molecule type" value="Genomic_DNA"/>
</dbReference>
<evidence type="ECO:0000256" key="2">
    <source>
        <dbReference type="ARBA" id="ARBA00023242"/>
    </source>
</evidence>
<gene>
    <name evidence="4" type="ORF">Syun_025847</name>
</gene>
<sequence length="249" mass="26103">MNVPAVDGGLLKPDVVEGTDDEVPYFVEIKRTIPKGSVQPKDFKTKKIFVGGVPTTVSEELLLQARESGGNMIDMVGTQVEIKKAEPKKASNPPPATAFARDSRTRSFGDGIGGYSDSYFGGGDFGPYRTPGLGGRLGGYGGYSGGSELGGGYGGFGGSGLGGNSAHEHGERRGVTVLTSLLIQDGVASDSPAGKSTYSLIREPGEVVKIKYNDVPLLYYTEILSMPEMESETDHLHSVSDSVSDSVAD</sequence>
<reference evidence="4 5" key="1">
    <citation type="submission" date="2024-01" db="EMBL/GenBank/DDBJ databases">
        <title>Genome assemblies of Stephania.</title>
        <authorList>
            <person name="Yang L."/>
        </authorList>
    </citation>
    <scope>NUCLEOTIDE SEQUENCE [LARGE SCALE GENOMIC DNA]</scope>
    <source>
        <strain evidence="4">YNDBR</strain>
        <tissue evidence="4">Leaf</tissue>
    </source>
</reference>
<feature type="region of interest" description="Disordered" evidence="3">
    <location>
        <begin position="84"/>
        <end position="104"/>
    </location>
</feature>
<dbReference type="GO" id="GO:0010468">
    <property type="term" value="P:regulation of gene expression"/>
    <property type="evidence" value="ECO:0007669"/>
    <property type="project" value="TreeGrafter"/>
</dbReference>
<evidence type="ECO:0000256" key="1">
    <source>
        <dbReference type="ARBA" id="ARBA00004123"/>
    </source>
</evidence>
<dbReference type="GO" id="GO:0000785">
    <property type="term" value="C:chromatin"/>
    <property type="evidence" value="ECO:0007669"/>
    <property type="project" value="TreeGrafter"/>
</dbReference>
<name>A0AAP0HV66_9MAGN</name>
<evidence type="ECO:0000313" key="4">
    <source>
        <dbReference type="EMBL" id="KAK9098802.1"/>
    </source>
</evidence>
<dbReference type="Proteomes" id="UP001420932">
    <property type="component" value="Unassembled WGS sequence"/>
</dbReference>
<dbReference type="GO" id="GO:0005654">
    <property type="term" value="C:nucleoplasm"/>
    <property type="evidence" value="ECO:0007669"/>
    <property type="project" value="TreeGrafter"/>
</dbReference>
<comment type="caution">
    <text evidence="4">The sequence shown here is derived from an EMBL/GenBank/DDBJ whole genome shotgun (WGS) entry which is preliminary data.</text>
</comment>
<comment type="subcellular location">
    <subcellularLocation>
        <location evidence="1">Nucleus</location>
    </subcellularLocation>
</comment>
<proteinExistence type="predicted"/>
<feature type="compositionally biased region" description="Low complexity" evidence="3">
    <location>
        <begin position="239"/>
        <end position="249"/>
    </location>
</feature>
<evidence type="ECO:0000256" key="3">
    <source>
        <dbReference type="SAM" id="MobiDB-lite"/>
    </source>
</evidence>
<protein>
    <submittedName>
        <fullName evidence="4">Uncharacterized protein</fullName>
    </submittedName>
</protein>
<evidence type="ECO:0000313" key="5">
    <source>
        <dbReference type="Proteomes" id="UP001420932"/>
    </source>
</evidence>
<dbReference type="AlphaFoldDB" id="A0AAP0HV66"/>
<feature type="region of interest" description="Disordered" evidence="3">
    <location>
        <begin position="230"/>
        <end position="249"/>
    </location>
</feature>
<organism evidence="4 5">
    <name type="scientific">Stephania yunnanensis</name>
    <dbReference type="NCBI Taxonomy" id="152371"/>
    <lineage>
        <taxon>Eukaryota</taxon>
        <taxon>Viridiplantae</taxon>
        <taxon>Streptophyta</taxon>
        <taxon>Embryophyta</taxon>
        <taxon>Tracheophyta</taxon>
        <taxon>Spermatophyta</taxon>
        <taxon>Magnoliopsida</taxon>
        <taxon>Ranunculales</taxon>
        <taxon>Menispermaceae</taxon>
        <taxon>Menispermoideae</taxon>
        <taxon>Cissampelideae</taxon>
        <taxon>Stephania</taxon>
    </lineage>
</organism>
<dbReference type="GO" id="GO:0003723">
    <property type="term" value="F:RNA binding"/>
    <property type="evidence" value="ECO:0007669"/>
    <property type="project" value="TreeGrafter"/>
</dbReference>
<keyword evidence="5" id="KW-1185">Reference proteome</keyword>